<dbReference type="InterPro" id="IPR007055">
    <property type="entry name" value="BON_dom"/>
</dbReference>
<comment type="caution">
    <text evidence="3">The sequence shown here is derived from an EMBL/GenBank/DDBJ whole genome shotgun (WGS) entry which is preliminary data.</text>
</comment>
<dbReference type="RefSeq" id="WP_109764480.1">
    <property type="nucleotide sequence ID" value="NZ_QGGU01000010.1"/>
</dbReference>
<gene>
    <name evidence="3" type="ORF">C8D97_110165</name>
</gene>
<sequence length="192" mass="21499">MQQRLLTQLILITTFSFIVTGCNLTSDNSDSELKTTEQRRSIETVIDDEKLERMAIDALYNNRDLWKNSEIEIVSFNKILLLIGQTPTNSLKQKAESLVNSIQGIDKIYNEIRVAAPASSLTYLSDISLTSKVKTALFSEDDLDSTKVKVVTEDGEVFLLGLVNQREADKAIDITRNVSGVKRVIQAFQITP</sequence>
<protein>
    <submittedName>
        <fullName evidence="3">Osmotically-inducible protein OsmY</fullName>
    </submittedName>
</protein>
<accession>A0A316FHN7</accession>
<dbReference type="EMBL" id="QGGU01000010">
    <property type="protein sequence ID" value="PWK47949.1"/>
    <property type="molecule type" value="Genomic_DNA"/>
</dbReference>
<dbReference type="PANTHER" id="PTHR34606">
    <property type="entry name" value="BON DOMAIN-CONTAINING PROTEIN"/>
    <property type="match status" value="1"/>
</dbReference>
<feature type="domain" description="BON" evidence="2">
    <location>
        <begin position="47"/>
        <end position="116"/>
    </location>
</feature>
<dbReference type="PANTHER" id="PTHR34606:SF4">
    <property type="entry name" value="OUTER MEMBRANE LIPOPROTEIN DOLP"/>
    <property type="match status" value="1"/>
</dbReference>
<dbReference type="PROSITE" id="PS51257">
    <property type="entry name" value="PROKAR_LIPOPROTEIN"/>
    <property type="match status" value="1"/>
</dbReference>
<proteinExistence type="predicted"/>
<dbReference type="Pfam" id="PF04972">
    <property type="entry name" value="BON"/>
    <property type="match status" value="2"/>
</dbReference>
<evidence type="ECO:0000259" key="2">
    <source>
        <dbReference type="PROSITE" id="PS50914"/>
    </source>
</evidence>
<dbReference type="SMART" id="SM00749">
    <property type="entry name" value="BON"/>
    <property type="match status" value="2"/>
</dbReference>
<evidence type="ECO:0000313" key="3">
    <source>
        <dbReference type="EMBL" id="PWK47949.1"/>
    </source>
</evidence>
<dbReference type="Proteomes" id="UP000245790">
    <property type="component" value="Unassembled WGS sequence"/>
</dbReference>
<feature type="domain" description="BON" evidence="2">
    <location>
        <begin position="125"/>
        <end position="192"/>
    </location>
</feature>
<keyword evidence="4" id="KW-1185">Reference proteome</keyword>
<dbReference type="InterPro" id="IPR014004">
    <property type="entry name" value="Transpt-assoc_nodulatn_dom_bac"/>
</dbReference>
<evidence type="ECO:0000313" key="4">
    <source>
        <dbReference type="Proteomes" id="UP000245790"/>
    </source>
</evidence>
<organism evidence="3 4">
    <name type="scientific">Pleionea mediterranea</name>
    <dbReference type="NCBI Taxonomy" id="523701"/>
    <lineage>
        <taxon>Bacteria</taxon>
        <taxon>Pseudomonadati</taxon>
        <taxon>Pseudomonadota</taxon>
        <taxon>Gammaproteobacteria</taxon>
        <taxon>Oceanospirillales</taxon>
        <taxon>Pleioneaceae</taxon>
        <taxon>Pleionea</taxon>
    </lineage>
</organism>
<reference evidence="3 4" key="1">
    <citation type="submission" date="2018-05" db="EMBL/GenBank/DDBJ databases">
        <title>Genomic Encyclopedia of Type Strains, Phase IV (KMG-IV): sequencing the most valuable type-strain genomes for metagenomic binning, comparative biology and taxonomic classification.</title>
        <authorList>
            <person name="Goeker M."/>
        </authorList>
    </citation>
    <scope>NUCLEOTIDE SEQUENCE [LARGE SCALE GENOMIC DNA]</scope>
    <source>
        <strain evidence="3 4">DSM 25350</strain>
    </source>
</reference>
<keyword evidence="1" id="KW-0732">Signal</keyword>
<evidence type="ECO:0000256" key="1">
    <source>
        <dbReference type="ARBA" id="ARBA00022729"/>
    </source>
</evidence>
<dbReference type="OrthoDB" id="9783990at2"/>
<name>A0A316FHN7_9GAMM</name>
<dbReference type="InterPro" id="IPR051686">
    <property type="entry name" value="Lipoprotein_DolP"/>
</dbReference>
<dbReference type="AlphaFoldDB" id="A0A316FHN7"/>
<dbReference type="PROSITE" id="PS50914">
    <property type="entry name" value="BON"/>
    <property type="match status" value="2"/>
</dbReference>